<organism evidence="5 6">
    <name type="scientific">Penstemon smallii</name>
    <dbReference type="NCBI Taxonomy" id="265156"/>
    <lineage>
        <taxon>Eukaryota</taxon>
        <taxon>Viridiplantae</taxon>
        <taxon>Streptophyta</taxon>
        <taxon>Embryophyta</taxon>
        <taxon>Tracheophyta</taxon>
        <taxon>Spermatophyta</taxon>
        <taxon>Magnoliopsida</taxon>
        <taxon>eudicotyledons</taxon>
        <taxon>Gunneridae</taxon>
        <taxon>Pentapetalae</taxon>
        <taxon>asterids</taxon>
        <taxon>lamiids</taxon>
        <taxon>Lamiales</taxon>
        <taxon>Plantaginaceae</taxon>
        <taxon>Cheloneae</taxon>
        <taxon>Penstemon</taxon>
    </lineage>
</organism>
<evidence type="ECO:0000313" key="6">
    <source>
        <dbReference type="Proteomes" id="UP001634393"/>
    </source>
</evidence>
<dbReference type="Proteomes" id="UP001634393">
    <property type="component" value="Unassembled WGS sequence"/>
</dbReference>
<evidence type="ECO:0000256" key="4">
    <source>
        <dbReference type="SAM" id="MobiDB-lite"/>
    </source>
</evidence>
<dbReference type="InterPro" id="IPR028386">
    <property type="entry name" value="CENP-C/Mif2/cnp3"/>
</dbReference>
<evidence type="ECO:0000256" key="3">
    <source>
        <dbReference type="ARBA" id="ARBA00023242"/>
    </source>
</evidence>
<dbReference type="GO" id="GO:0005634">
    <property type="term" value="C:nucleus"/>
    <property type="evidence" value="ECO:0007669"/>
    <property type="project" value="UniProtKB-SubCell"/>
</dbReference>
<evidence type="ECO:0000256" key="2">
    <source>
        <dbReference type="ARBA" id="ARBA00010291"/>
    </source>
</evidence>
<dbReference type="PANTHER" id="PTHR16684:SF11">
    <property type="entry name" value="CENTROMERE PROTEIN C"/>
    <property type="match status" value="1"/>
</dbReference>
<feature type="region of interest" description="Disordered" evidence="4">
    <location>
        <begin position="160"/>
        <end position="180"/>
    </location>
</feature>
<name>A0ABD3TY49_9LAMI</name>
<sequence>MANETVVSDSIDPLSGLNGPLLFPRTIRDSSDRSLPSDFKNLDSIHNFMKSLELRSPEKLMNEAKIILDGGTELLESGLVSFSEKVDITDEIAAKVKDGPKERRPGLGRARKKGSFSLKNMFSQSSVSLEPTLNIDELQDPDEYFDAIERLEYANKEIQKQQGGSLDNLNQYNPSTNARRRRPSILGKSYSIKHRYSSAPPENDDMLASSQETVDQGILSARKDESREELFDQDPNLDFDCEELELGVSTKKSENDVSEELEQSVSTKKSENDVSNILDKLLNNEDLDRDGVYKLLQEQLKIKPLLLQDLYIPELHGSGRTSIFNAGDSLLKSRKRSLVSPMGHEEVAHGQVNTISSPTPPRSPFASLPLLKKRILQSNPLSDPFSPPDVNLSYESASSVQLIDKIQKQVDARGYLSMSSELKSCVEVDFTEPTISDMEAQVVVCEDSSHQSHENASIQRANSDSRLNEVPDYNTEETMNIENLNIDAQVGDGLPDHFVDGNVSIGQENADDRPNEVSDHNTQETMNIENLDNNKNSSTIITDAQMEISKDSLPDQFADGNVSIQRSNADDRPNEVSYCNTLETMNLEDLNDNVAMDDPSSRQQFDAEQQPEVCQPKLQRKKRKAGVKCTRKEHVMKKTLAGDPSSRQRLDHRCEDEAIDEPSKRIRVDQPEVDQVILQRGKREAGENRIRKAHPMRKSIAEAGTSFEAGVRRSKRIKMRPLEFWKGERFLYGRMDNSLKLIGVKYISPGKGDGDLTVKPYLSSESSEFKELLQYVSRH</sequence>
<feature type="region of interest" description="Disordered" evidence="4">
    <location>
        <begin position="449"/>
        <end position="468"/>
    </location>
</feature>
<keyword evidence="3" id="KW-0539">Nucleus</keyword>
<dbReference type="GO" id="GO:0000779">
    <property type="term" value="C:condensed chromosome, centromeric region"/>
    <property type="evidence" value="ECO:0007669"/>
    <property type="project" value="UniProtKB-ARBA"/>
</dbReference>
<protein>
    <recommendedName>
        <fullName evidence="7">Centromere protein C</fullName>
    </recommendedName>
</protein>
<dbReference type="EMBL" id="JBJXBP010000003">
    <property type="protein sequence ID" value="KAL3840918.1"/>
    <property type="molecule type" value="Genomic_DNA"/>
</dbReference>
<comment type="caution">
    <text evidence="5">The sequence shown here is derived from an EMBL/GenBank/DDBJ whole genome shotgun (WGS) entry which is preliminary data.</text>
</comment>
<feature type="region of interest" description="Disordered" evidence="4">
    <location>
        <begin position="195"/>
        <end position="216"/>
    </location>
</feature>
<comment type="similarity">
    <text evidence="2">Belongs to the CENP-C/MIF2 family.</text>
</comment>
<evidence type="ECO:0000256" key="1">
    <source>
        <dbReference type="ARBA" id="ARBA00004123"/>
    </source>
</evidence>
<reference evidence="5 6" key="1">
    <citation type="submission" date="2024-12" db="EMBL/GenBank/DDBJ databases">
        <title>The unique morphological basis and parallel evolutionary history of personate flowers in Penstemon.</title>
        <authorList>
            <person name="Depatie T.H."/>
            <person name="Wessinger C.A."/>
        </authorList>
    </citation>
    <scope>NUCLEOTIDE SEQUENCE [LARGE SCALE GENOMIC DNA]</scope>
    <source>
        <strain evidence="5">WTNN_2</strain>
        <tissue evidence="5">Leaf</tissue>
    </source>
</reference>
<feature type="compositionally biased region" description="Polar residues" evidence="4">
    <location>
        <begin position="454"/>
        <end position="465"/>
    </location>
</feature>
<keyword evidence="6" id="KW-1185">Reference proteome</keyword>
<comment type="subcellular location">
    <subcellularLocation>
        <location evidence="1">Nucleus</location>
    </subcellularLocation>
</comment>
<dbReference type="PANTHER" id="PTHR16684">
    <property type="entry name" value="CENTROMERE PROTEIN C"/>
    <property type="match status" value="1"/>
</dbReference>
<dbReference type="AlphaFoldDB" id="A0ABD3TY49"/>
<gene>
    <name evidence="5" type="ORF">ACJIZ3_025509</name>
</gene>
<feature type="compositionally biased region" description="Polar residues" evidence="4">
    <location>
        <begin position="160"/>
        <end position="177"/>
    </location>
</feature>
<feature type="region of interest" description="Disordered" evidence="4">
    <location>
        <begin position="594"/>
        <end position="613"/>
    </location>
</feature>
<evidence type="ECO:0008006" key="7">
    <source>
        <dbReference type="Google" id="ProtNLM"/>
    </source>
</evidence>
<proteinExistence type="inferred from homology"/>
<accession>A0ABD3TY49</accession>
<evidence type="ECO:0000313" key="5">
    <source>
        <dbReference type="EMBL" id="KAL3840918.1"/>
    </source>
</evidence>